<dbReference type="Pfam" id="PF01121">
    <property type="entry name" value="CoaE"/>
    <property type="match status" value="1"/>
</dbReference>
<evidence type="ECO:0000256" key="9">
    <source>
        <dbReference type="NCBIfam" id="TIGR00152"/>
    </source>
</evidence>
<protein>
    <recommendedName>
        <fullName evidence="8 9">Dephospho-CoA kinase</fullName>
        <ecNumber evidence="8 9">2.7.1.24</ecNumber>
    </recommendedName>
    <alternativeName>
        <fullName evidence="8">Dephosphocoenzyme A kinase</fullName>
    </alternativeName>
</protein>
<evidence type="ECO:0000313" key="10">
    <source>
        <dbReference type="EMBL" id="PWC07949.1"/>
    </source>
</evidence>
<evidence type="ECO:0000256" key="2">
    <source>
        <dbReference type="ARBA" id="ARBA00022490"/>
    </source>
</evidence>
<reference evidence="11" key="1">
    <citation type="submission" date="2018-04" db="EMBL/GenBank/DDBJ databases">
        <authorList>
            <person name="Liu S."/>
            <person name="Wang Z."/>
            <person name="Li J."/>
        </authorList>
    </citation>
    <scope>NUCLEOTIDE SEQUENCE [LARGE SCALE GENOMIC DNA]</scope>
    <source>
        <strain evidence="11">622</strain>
    </source>
</reference>
<evidence type="ECO:0000256" key="5">
    <source>
        <dbReference type="ARBA" id="ARBA00022777"/>
    </source>
</evidence>
<dbReference type="GO" id="GO:0005524">
    <property type="term" value="F:ATP binding"/>
    <property type="evidence" value="ECO:0007669"/>
    <property type="project" value="UniProtKB-UniRule"/>
</dbReference>
<dbReference type="Proteomes" id="UP000244962">
    <property type="component" value="Unassembled WGS sequence"/>
</dbReference>
<dbReference type="InterPro" id="IPR027417">
    <property type="entry name" value="P-loop_NTPase"/>
</dbReference>
<dbReference type="NCBIfam" id="NF002879">
    <property type="entry name" value="PRK03333.1"/>
    <property type="match status" value="1"/>
</dbReference>
<proteinExistence type="inferred from homology"/>
<evidence type="ECO:0000256" key="6">
    <source>
        <dbReference type="ARBA" id="ARBA00022840"/>
    </source>
</evidence>
<evidence type="ECO:0000313" key="11">
    <source>
        <dbReference type="Proteomes" id="UP000244962"/>
    </source>
</evidence>
<evidence type="ECO:0000256" key="3">
    <source>
        <dbReference type="ARBA" id="ARBA00022679"/>
    </source>
</evidence>
<feature type="binding site" evidence="8">
    <location>
        <begin position="11"/>
        <end position="16"/>
    </location>
    <ligand>
        <name>ATP</name>
        <dbReference type="ChEBI" id="CHEBI:30616"/>
    </ligand>
</feature>
<evidence type="ECO:0000256" key="8">
    <source>
        <dbReference type="HAMAP-Rule" id="MF_00376"/>
    </source>
</evidence>
<evidence type="ECO:0000256" key="4">
    <source>
        <dbReference type="ARBA" id="ARBA00022741"/>
    </source>
</evidence>
<comment type="subcellular location">
    <subcellularLocation>
        <location evidence="8">Cytoplasm</location>
    </subcellularLocation>
</comment>
<dbReference type="GO" id="GO:0004140">
    <property type="term" value="F:dephospho-CoA kinase activity"/>
    <property type="evidence" value="ECO:0007669"/>
    <property type="project" value="UniProtKB-UniRule"/>
</dbReference>
<keyword evidence="6 8" id="KW-0067">ATP-binding</keyword>
<dbReference type="HAMAP" id="MF_00376">
    <property type="entry name" value="Dephospho_CoA_kinase"/>
    <property type="match status" value="1"/>
</dbReference>
<dbReference type="PROSITE" id="PS51219">
    <property type="entry name" value="DPCK"/>
    <property type="match status" value="1"/>
</dbReference>
<dbReference type="FunFam" id="3.40.50.300:FF:000991">
    <property type="entry name" value="Dephospho-CoA kinase"/>
    <property type="match status" value="1"/>
</dbReference>
<comment type="similarity">
    <text evidence="1 8">Belongs to the CoaE family.</text>
</comment>
<comment type="catalytic activity">
    <reaction evidence="8">
        <text>3'-dephospho-CoA + ATP = ADP + CoA + H(+)</text>
        <dbReference type="Rhea" id="RHEA:18245"/>
        <dbReference type="ChEBI" id="CHEBI:15378"/>
        <dbReference type="ChEBI" id="CHEBI:30616"/>
        <dbReference type="ChEBI" id="CHEBI:57287"/>
        <dbReference type="ChEBI" id="CHEBI:57328"/>
        <dbReference type="ChEBI" id="CHEBI:456216"/>
        <dbReference type="EC" id="2.7.1.24"/>
    </reaction>
</comment>
<evidence type="ECO:0000256" key="1">
    <source>
        <dbReference type="ARBA" id="ARBA00009018"/>
    </source>
</evidence>
<dbReference type="UniPathway" id="UPA00241">
    <property type="reaction ID" value="UER00356"/>
</dbReference>
<keyword evidence="2 8" id="KW-0963">Cytoplasm</keyword>
<dbReference type="EC" id="2.7.1.24" evidence="8 9"/>
<keyword evidence="5 8" id="KW-0418">Kinase</keyword>
<gene>
    <name evidence="8" type="primary">coaE</name>
    <name evidence="10" type="ORF">DF223_00890</name>
</gene>
<keyword evidence="7 8" id="KW-0173">Coenzyme A biosynthesis</keyword>
<keyword evidence="4 8" id="KW-0547">Nucleotide-binding</keyword>
<keyword evidence="3 8" id="KW-0808">Transferase</keyword>
<dbReference type="Gene3D" id="3.40.50.300">
    <property type="entry name" value="P-loop containing nucleotide triphosphate hydrolases"/>
    <property type="match status" value="1"/>
</dbReference>
<dbReference type="PANTHER" id="PTHR10695:SF46">
    <property type="entry name" value="BIFUNCTIONAL COENZYME A SYNTHASE-RELATED"/>
    <property type="match status" value="1"/>
</dbReference>
<dbReference type="GO" id="GO:0005737">
    <property type="term" value="C:cytoplasm"/>
    <property type="evidence" value="ECO:0007669"/>
    <property type="project" value="UniProtKB-SubCell"/>
</dbReference>
<dbReference type="InterPro" id="IPR001977">
    <property type="entry name" value="Depp_CoAkinase"/>
</dbReference>
<keyword evidence="11" id="KW-1185">Reference proteome</keyword>
<evidence type="ECO:0000256" key="7">
    <source>
        <dbReference type="ARBA" id="ARBA00022993"/>
    </source>
</evidence>
<dbReference type="PANTHER" id="PTHR10695">
    <property type="entry name" value="DEPHOSPHO-COA KINASE-RELATED"/>
    <property type="match status" value="1"/>
</dbReference>
<dbReference type="EMBL" id="QEFB01000001">
    <property type="protein sequence ID" value="PWC07949.1"/>
    <property type="molecule type" value="Genomic_DNA"/>
</dbReference>
<dbReference type="RefSeq" id="WP_108961879.1">
    <property type="nucleotide sequence ID" value="NZ_QEFB01000001.1"/>
</dbReference>
<name>A0A2U1TGD1_9MICO</name>
<dbReference type="SUPFAM" id="SSF52540">
    <property type="entry name" value="P-loop containing nucleoside triphosphate hydrolases"/>
    <property type="match status" value="1"/>
</dbReference>
<dbReference type="GO" id="GO:0015937">
    <property type="term" value="P:coenzyme A biosynthetic process"/>
    <property type="evidence" value="ECO:0007669"/>
    <property type="project" value="UniProtKB-UniRule"/>
</dbReference>
<comment type="caution">
    <text evidence="10">The sequence shown here is derived from an EMBL/GenBank/DDBJ whole genome shotgun (WGS) entry which is preliminary data.</text>
</comment>
<comment type="pathway">
    <text evidence="8">Cofactor biosynthesis; coenzyme A biosynthesis; CoA from (R)-pantothenate: step 5/5.</text>
</comment>
<organism evidence="10 11">
    <name type="scientific">Mycetocola zhujimingii</name>
    <dbReference type="NCBI Taxonomy" id="2079792"/>
    <lineage>
        <taxon>Bacteria</taxon>
        <taxon>Bacillati</taxon>
        <taxon>Actinomycetota</taxon>
        <taxon>Actinomycetes</taxon>
        <taxon>Micrococcales</taxon>
        <taxon>Microbacteriaceae</taxon>
        <taxon>Mycetocola</taxon>
    </lineage>
</organism>
<comment type="function">
    <text evidence="8">Catalyzes the phosphorylation of the 3'-hydroxyl group of dephosphocoenzyme A to form coenzyme A.</text>
</comment>
<accession>A0A2U1TGD1</accession>
<dbReference type="AlphaFoldDB" id="A0A2U1TGD1"/>
<sequence length="213" mass="22357">MYLIGLTGGIGSGKSTIARRLAERGAVHIDADQLAREAVEPGTPALEAITASFGDGVLTDDGRLDRAALGAIVFSDPAALATLNGIVHPAVRRLTKDRISHAANANPDAIVVYDVPLLAEANLPHSYDLIVVAQARAETRTERLISLRGMTREEAERRIAAQASDEERLALADVVIDTDGALDETLAQVDDLWASLSAKSREGRGASDVSGGA</sequence>
<dbReference type="CDD" id="cd02022">
    <property type="entry name" value="DPCK"/>
    <property type="match status" value="1"/>
</dbReference>
<dbReference type="NCBIfam" id="TIGR00152">
    <property type="entry name" value="dephospho-CoA kinase"/>
    <property type="match status" value="1"/>
</dbReference>